<dbReference type="EMBL" id="CACVBR010000037">
    <property type="protein sequence ID" value="CAA7197048.1"/>
    <property type="molecule type" value="Genomic_DNA"/>
</dbReference>
<protein>
    <submittedName>
        <fullName evidence="1">Uncharacterized protein</fullName>
    </submittedName>
</protein>
<gene>
    <name evidence="1" type="ORF">CHRY9293_03105</name>
</gene>
<organism evidence="1 2">
    <name type="scientific">Chryseobacterium potabilaquae</name>
    <dbReference type="NCBI Taxonomy" id="2675057"/>
    <lineage>
        <taxon>Bacteria</taxon>
        <taxon>Pseudomonadati</taxon>
        <taxon>Bacteroidota</taxon>
        <taxon>Flavobacteriia</taxon>
        <taxon>Flavobacteriales</taxon>
        <taxon>Weeksellaceae</taxon>
        <taxon>Chryseobacterium group</taxon>
        <taxon>Chryseobacterium</taxon>
    </lineage>
</organism>
<accession>A0A6N4XBM2</accession>
<dbReference type="Proteomes" id="UP000445144">
    <property type="component" value="Unassembled WGS sequence"/>
</dbReference>
<sequence>MKQKFISIKRILFFSFLILGNYFYSQIRISNSIAISSAPNSSAFIDASSNPSYNSTTNIGKGLLFPRTDLTTFTAFLQAPFGIANNYPFLYDGFILFNTATSGVAGVGSTEGTLCRGFWYYDNPSNILNGGTWKPVRPDLCTVTPPSFQFDCAGTIPMGGHFVQGTPVLGSDKFNIFQYTAGNGASYPGQTIPSTGVTGLTATLMAGTLANGTAGNFNLIITGIASAAGTASFTFTLEGQTCTFTRIVDGSGGGGGGNQVVMCGSSKAWMTHNLGADINQPANVPTQATAGNYYQWGRISPVATAYSTTGALPGWDSSTAPNGSWSASKTVNDPCPSGFRVPTSSEWAILNTSNTPSNIGTFSTGSPNDPTNFGAAKQFTCTNNGNILVFPAAGYRGTNAGQGALAGRGVTGDYWAVDESGSTMSYMFYFTSSVSGNGNQPQVRSVGAPIRCIQE</sequence>
<proteinExistence type="predicted"/>
<evidence type="ECO:0000313" key="1">
    <source>
        <dbReference type="EMBL" id="CAA7197048.1"/>
    </source>
</evidence>
<dbReference type="AlphaFoldDB" id="A0A6N4XBM2"/>
<dbReference type="RefSeq" id="WP_162033757.1">
    <property type="nucleotide sequence ID" value="NZ_CACVBR010000037.1"/>
</dbReference>
<reference evidence="1 2" key="1">
    <citation type="submission" date="2020-01" db="EMBL/GenBank/DDBJ databases">
        <authorList>
            <person name="Rodrigo-Torres L."/>
            <person name="Arahal R. D."/>
            <person name="Lucena T."/>
        </authorList>
    </citation>
    <scope>NUCLEOTIDE SEQUENCE [LARGE SCALE GENOMIC DNA]</scope>
    <source>
        <strain evidence="1 2">CECT 9293</strain>
    </source>
</reference>
<name>A0A6N4XBM2_9FLAO</name>
<evidence type="ECO:0000313" key="2">
    <source>
        <dbReference type="Proteomes" id="UP000445144"/>
    </source>
</evidence>
<keyword evidence="2" id="KW-1185">Reference proteome</keyword>